<sequence length="69" mass="7253">MALRQTYTVLLPFPTGGGHWSSIGQELDLLDVEANALHSAGRLALKKTEAVDPAPASIPAKKAATKKAE</sequence>
<gene>
    <name evidence="1" type="ORF">CEQ51_14480</name>
</gene>
<dbReference type="AlphaFoldDB" id="A0A2Z4ZVB7"/>
<evidence type="ECO:0000313" key="1">
    <source>
        <dbReference type="EMBL" id="AXA61230.1"/>
    </source>
</evidence>
<dbReference type="RefSeq" id="WP_208667237.1">
    <property type="nucleotide sequence ID" value="NZ_CP022201.1"/>
</dbReference>
<dbReference type="Proteomes" id="UP000251666">
    <property type="component" value="Chromosome"/>
</dbReference>
<protein>
    <submittedName>
        <fullName evidence="1">Uncharacterized protein</fullName>
    </submittedName>
</protein>
<dbReference type="KEGG" id="pthv:CE140_13925"/>
<name>A0A2Z4ZVB7_9PSED</name>
<organism evidence="1 2">
    <name type="scientific">Pseudomonas thivervalensis</name>
    <dbReference type="NCBI Taxonomy" id="86265"/>
    <lineage>
        <taxon>Bacteria</taxon>
        <taxon>Pseudomonadati</taxon>
        <taxon>Pseudomonadota</taxon>
        <taxon>Gammaproteobacteria</taxon>
        <taxon>Pseudomonadales</taxon>
        <taxon>Pseudomonadaceae</taxon>
        <taxon>Pseudomonas</taxon>
    </lineage>
</organism>
<accession>A0A2Z4ZVB7</accession>
<keyword evidence="2" id="KW-1185">Reference proteome</keyword>
<evidence type="ECO:0000313" key="2">
    <source>
        <dbReference type="Proteomes" id="UP000251666"/>
    </source>
</evidence>
<reference evidence="2" key="1">
    <citation type="journal article" date="2021" name="Front. Microbiol.">
        <title>Genomic Analysis of the 1-Aminocyclopropane-1-Carboxylate Deaminase-Producing Pseudomonas thivervalensis SC5 Reveals Its Multifaceted Roles in Soil and in Beneficial Interactions With Plants.</title>
        <authorList>
            <person name="Nascimento F.X."/>
            <person name="Uron P."/>
            <person name="Glick B.R."/>
            <person name="Giachini A."/>
            <person name="Rossi M.J."/>
        </authorList>
    </citation>
    <scope>NUCLEOTIDE SEQUENCE [LARGE SCALE GENOMIC DNA]</scope>
    <source>
        <strain evidence="2">PLM3</strain>
    </source>
</reference>
<dbReference type="EMBL" id="CP022202">
    <property type="protein sequence ID" value="AXA61230.1"/>
    <property type="molecule type" value="Genomic_DNA"/>
</dbReference>
<proteinExistence type="predicted"/>